<feature type="binding site" evidence="7">
    <location>
        <position position="146"/>
    </location>
    <ligand>
        <name>NAD(+)</name>
        <dbReference type="ChEBI" id="CHEBI:57540"/>
    </ligand>
</feature>
<evidence type="ECO:0000256" key="1">
    <source>
        <dbReference type="ARBA" id="ARBA00004843"/>
    </source>
</evidence>
<feature type="binding site" evidence="7">
    <location>
        <position position="91"/>
    </location>
    <ligand>
        <name>substrate</name>
    </ligand>
</feature>
<comment type="caution">
    <text evidence="7">Lacks conserved residue(s) required for the propagation of feature annotation.</text>
</comment>
<dbReference type="InterPro" id="IPR015955">
    <property type="entry name" value="Lactate_DH/Glyco_Ohase_4_C"/>
</dbReference>
<dbReference type="GO" id="GO:0006096">
    <property type="term" value="P:glycolytic process"/>
    <property type="evidence" value="ECO:0007669"/>
    <property type="project" value="UniProtKB-UniRule"/>
</dbReference>
<feature type="binding site" evidence="7">
    <location>
        <position position="233"/>
    </location>
    <ligand>
        <name>substrate</name>
    </ligand>
</feature>
<name>A0A6I4P5L3_9MICO</name>
<feature type="binding site" evidence="9">
    <location>
        <begin position="13"/>
        <end position="18"/>
    </location>
    <ligand>
        <name>NAD(+)</name>
        <dbReference type="ChEBI" id="CHEBI:57540"/>
    </ligand>
</feature>
<feature type="binding site" evidence="7">
    <location>
        <begin position="123"/>
        <end position="126"/>
    </location>
    <ligand>
        <name>substrate</name>
    </ligand>
</feature>
<feature type="binding site" evidence="7 9">
    <location>
        <position position="38"/>
    </location>
    <ligand>
        <name>NAD(+)</name>
        <dbReference type="ChEBI" id="CHEBI:57540"/>
    </ligand>
</feature>
<dbReference type="Gene3D" id="3.90.110.10">
    <property type="entry name" value="Lactate dehydrogenase/glycoside hydrolase, family 4, C-terminal"/>
    <property type="match status" value="1"/>
</dbReference>
<proteinExistence type="inferred from homology"/>
<dbReference type="EC" id="1.1.1.27" evidence="3 7"/>
<accession>A0A6I4P5L3</accession>
<evidence type="ECO:0000256" key="6">
    <source>
        <dbReference type="ARBA" id="ARBA00049258"/>
    </source>
</evidence>
<comment type="pathway">
    <text evidence="1 7">Fermentation; pyruvate fermentation to lactate; (S)-lactate from pyruvate: step 1/1.</text>
</comment>
<protein>
    <recommendedName>
        <fullName evidence="3 7">L-lactate dehydrogenase</fullName>
        <shortName evidence="7">L-LDH</shortName>
        <ecNumber evidence="3 7">1.1.1.27</ecNumber>
    </recommendedName>
</protein>
<dbReference type="PROSITE" id="PS00064">
    <property type="entry name" value="L_LDH"/>
    <property type="match status" value="1"/>
</dbReference>
<evidence type="ECO:0000256" key="9">
    <source>
        <dbReference type="PIRSR" id="PIRSR000102-3"/>
    </source>
</evidence>
<evidence type="ECO:0000259" key="11">
    <source>
        <dbReference type="Pfam" id="PF02866"/>
    </source>
</evidence>
<dbReference type="Proteomes" id="UP000438182">
    <property type="component" value="Unassembled WGS sequence"/>
</dbReference>
<feature type="binding site" evidence="7">
    <location>
        <position position="171"/>
    </location>
    <ligand>
        <name>beta-D-fructose 1,6-bisphosphate</name>
        <dbReference type="ChEBI" id="CHEBI:32966"/>
        <note>allosteric activator</note>
    </ligand>
</feature>
<keyword evidence="7" id="KW-0021">Allosteric enzyme</keyword>
<evidence type="ECO:0000256" key="2">
    <source>
        <dbReference type="ARBA" id="ARBA00006054"/>
    </source>
</evidence>
<feature type="binding site" evidence="7">
    <location>
        <position position="85"/>
    </location>
    <ligand>
        <name>substrate</name>
    </ligand>
</feature>
<feature type="binding site" evidence="9">
    <location>
        <position position="98"/>
    </location>
    <ligand>
        <name>NAD(+)</name>
        <dbReference type="ChEBI" id="CHEBI:57540"/>
    </ligand>
</feature>
<dbReference type="RefSeq" id="WP_160424337.1">
    <property type="nucleotide sequence ID" value="NZ_WSTA01000035.1"/>
</dbReference>
<dbReference type="UniPathway" id="UPA00554">
    <property type="reaction ID" value="UER00611"/>
</dbReference>
<feature type="domain" description="Lactate/malate dehydrogenase C-terminal" evidence="11">
    <location>
        <begin position="148"/>
        <end position="306"/>
    </location>
</feature>
<organism evidence="12 13">
    <name type="scientific">Agromyces seonyuensis</name>
    <dbReference type="NCBI Taxonomy" id="2662446"/>
    <lineage>
        <taxon>Bacteria</taxon>
        <taxon>Bacillati</taxon>
        <taxon>Actinomycetota</taxon>
        <taxon>Actinomycetes</taxon>
        <taxon>Micrococcales</taxon>
        <taxon>Microbacteriaceae</taxon>
        <taxon>Agromyces</taxon>
    </lineage>
</organism>
<dbReference type="GO" id="GO:0006089">
    <property type="term" value="P:lactate metabolic process"/>
    <property type="evidence" value="ECO:0007669"/>
    <property type="project" value="TreeGrafter"/>
</dbReference>
<comment type="subunit">
    <text evidence="7">Homotetramer.</text>
</comment>
<comment type="caution">
    <text evidence="12">The sequence shown here is derived from an EMBL/GenBank/DDBJ whole genome shotgun (WGS) entry which is preliminary data.</text>
</comment>
<keyword evidence="7" id="KW-0597">Phosphoprotein</keyword>
<feature type="binding site" evidence="7">
    <location>
        <position position="156"/>
    </location>
    <ligand>
        <name>beta-D-fructose 1,6-bisphosphate</name>
        <dbReference type="ChEBI" id="CHEBI:32966"/>
        <note>allosteric activator</note>
    </ligand>
</feature>
<dbReference type="GO" id="GO:0004459">
    <property type="term" value="F:L-lactate dehydrogenase (NAD+) activity"/>
    <property type="evidence" value="ECO:0007669"/>
    <property type="project" value="UniProtKB-UniRule"/>
</dbReference>
<comment type="function">
    <text evidence="7">Catalyzes the conversion of lactate to pyruvate.</text>
</comment>
<evidence type="ECO:0000256" key="4">
    <source>
        <dbReference type="ARBA" id="ARBA00023002"/>
    </source>
</evidence>
<dbReference type="InterPro" id="IPR036291">
    <property type="entry name" value="NAD(P)-bd_dom_sf"/>
</dbReference>
<comment type="activity regulation">
    <text evidence="7">Allosterically activated by fructose 1,6-bisphosphate (FBP).</text>
</comment>
<dbReference type="SUPFAM" id="SSF56327">
    <property type="entry name" value="LDH C-terminal domain-like"/>
    <property type="match status" value="1"/>
</dbReference>
<keyword evidence="13" id="KW-1185">Reference proteome</keyword>
<dbReference type="PRINTS" id="PR00086">
    <property type="entry name" value="LLDHDRGNASE"/>
</dbReference>
<comment type="catalytic activity">
    <reaction evidence="6 7">
        <text>(S)-lactate + NAD(+) = pyruvate + NADH + H(+)</text>
        <dbReference type="Rhea" id="RHEA:23444"/>
        <dbReference type="ChEBI" id="CHEBI:15361"/>
        <dbReference type="ChEBI" id="CHEBI:15378"/>
        <dbReference type="ChEBI" id="CHEBI:16651"/>
        <dbReference type="ChEBI" id="CHEBI:57540"/>
        <dbReference type="ChEBI" id="CHEBI:57945"/>
        <dbReference type="EC" id="1.1.1.27"/>
    </reaction>
</comment>
<evidence type="ECO:0000256" key="3">
    <source>
        <dbReference type="ARBA" id="ARBA00012967"/>
    </source>
</evidence>
<evidence type="ECO:0000256" key="5">
    <source>
        <dbReference type="ARBA" id="ARBA00023027"/>
    </source>
</evidence>
<keyword evidence="5 7" id="KW-0520">NAD</keyword>
<evidence type="ECO:0000256" key="7">
    <source>
        <dbReference type="HAMAP-Rule" id="MF_00488"/>
    </source>
</evidence>
<dbReference type="GO" id="GO:0005737">
    <property type="term" value="C:cytoplasm"/>
    <property type="evidence" value="ECO:0007669"/>
    <property type="project" value="UniProtKB-SubCell"/>
</dbReference>
<feature type="modified residue" description="Phosphotyrosine" evidence="7">
    <location>
        <position position="224"/>
    </location>
</feature>
<evidence type="ECO:0000313" key="12">
    <source>
        <dbReference type="EMBL" id="MWB98734.1"/>
    </source>
</evidence>
<dbReference type="InterPro" id="IPR018177">
    <property type="entry name" value="L-lactate_DH_AS"/>
</dbReference>
<dbReference type="Gene3D" id="3.40.50.720">
    <property type="entry name" value="NAD(P)-binding Rossmann-like Domain"/>
    <property type="match status" value="1"/>
</dbReference>
<dbReference type="NCBIfam" id="TIGR01771">
    <property type="entry name" value="L-LDH-NAD"/>
    <property type="match status" value="1"/>
</dbReference>
<comment type="similarity">
    <text evidence="2 7">Belongs to the LDH/MDH superfamily. LDH family.</text>
</comment>
<evidence type="ECO:0000259" key="10">
    <source>
        <dbReference type="Pfam" id="PF00056"/>
    </source>
</evidence>
<comment type="subcellular location">
    <subcellularLocation>
        <location evidence="7">Cytoplasm</location>
    </subcellularLocation>
</comment>
<sequence length="315" mass="33044">MAKLENSKLSVIGAGGVGTATAYAALLRGSARTVALYDVATQKVEAEVADLAHGSQFFHGRVIGGDDLAVVDGSDLVIITAGARQKEGQTRLDLAGANIRLLEQIVPGVVEHAPDAIIVLVTNPVDVLTQVATDLAGLAPGRVFGTGTMLDSSRLRWRLAERLGVSTSSIHALIVGEHGDTEFPLWSQAFVGPVPIADYVPVDAPPLSHDEFDRIAEEVKNAAYHVIAGKGSTNYAIGTTAARLAEAILGDEHVVVPVTSVLHDYRGIHGIALSVPSLVGGRGVEQVLDAPYDDDELRLLRDSAAAIAETRAKFS</sequence>
<evidence type="ECO:0000256" key="8">
    <source>
        <dbReference type="PIRSR" id="PIRSR000102-1"/>
    </source>
</evidence>
<dbReference type="EMBL" id="WSTA01000035">
    <property type="protein sequence ID" value="MWB98734.1"/>
    <property type="molecule type" value="Genomic_DNA"/>
</dbReference>
<dbReference type="InterPro" id="IPR011304">
    <property type="entry name" value="L-lactate_DH"/>
</dbReference>
<feature type="binding site" evidence="7 9">
    <location>
        <begin position="121"/>
        <end position="123"/>
    </location>
    <ligand>
        <name>NAD(+)</name>
        <dbReference type="ChEBI" id="CHEBI:57540"/>
    </ligand>
</feature>
<keyword evidence="7" id="KW-0963">Cytoplasm</keyword>
<feature type="active site" description="Proton acceptor" evidence="7 8">
    <location>
        <position position="178"/>
    </location>
</feature>
<feature type="binding site" evidence="7">
    <location>
        <begin position="151"/>
        <end position="154"/>
    </location>
    <ligand>
        <name>substrate</name>
    </ligand>
</feature>
<dbReference type="AlphaFoldDB" id="A0A6I4P5L3"/>
<dbReference type="Pfam" id="PF00056">
    <property type="entry name" value="Ldh_1_N"/>
    <property type="match status" value="1"/>
</dbReference>
<evidence type="ECO:0000313" key="13">
    <source>
        <dbReference type="Proteomes" id="UP000438182"/>
    </source>
</evidence>
<dbReference type="InterPro" id="IPR022383">
    <property type="entry name" value="Lactate/malate_DH_C"/>
</dbReference>
<dbReference type="PANTHER" id="PTHR43128:SF16">
    <property type="entry name" value="L-LACTATE DEHYDROGENASE"/>
    <property type="match status" value="1"/>
</dbReference>
<dbReference type="Pfam" id="PF02866">
    <property type="entry name" value="Ldh_1_C"/>
    <property type="match status" value="1"/>
</dbReference>
<feature type="binding site" evidence="7">
    <location>
        <position position="17"/>
    </location>
    <ligand>
        <name>NAD(+)</name>
        <dbReference type="ChEBI" id="CHEBI:57540"/>
    </ligand>
</feature>
<feature type="binding site" evidence="7">
    <location>
        <begin position="82"/>
        <end position="83"/>
    </location>
    <ligand>
        <name>NAD(+)</name>
        <dbReference type="ChEBI" id="CHEBI:57540"/>
    </ligand>
</feature>
<feature type="domain" description="Lactate/malate dehydrogenase N-terminal" evidence="10">
    <location>
        <begin position="8"/>
        <end position="145"/>
    </location>
</feature>
<dbReference type="HAMAP" id="MF_00488">
    <property type="entry name" value="Lactate_dehydrog"/>
    <property type="match status" value="1"/>
</dbReference>
<gene>
    <name evidence="7" type="primary">ldh</name>
    <name evidence="12" type="ORF">GB864_09270</name>
</gene>
<dbReference type="PANTHER" id="PTHR43128">
    <property type="entry name" value="L-2-HYDROXYCARBOXYLATE DEHYDROGENASE (NAD(P)(+))"/>
    <property type="match status" value="1"/>
</dbReference>
<dbReference type="InterPro" id="IPR001236">
    <property type="entry name" value="Lactate/malate_DH_N"/>
</dbReference>
<keyword evidence="4 7" id="KW-0560">Oxidoreductase</keyword>
<dbReference type="SUPFAM" id="SSF51735">
    <property type="entry name" value="NAD(P)-binding Rossmann-fold domains"/>
    <property type="match status" value="1"/>
</dbReference>
<reference evidence="12 13" key="1">
    <citation type="submission" date="2019-12" db="EMBL/GenBank/DDBJ databases">
        <authorList>
            <person name="Kim Y.S."/>
        </authorList>
    </citation>
    <scope>NUCLEOTIDE SEQUENCE [LARGE SCALE GENOMIC DNA]</scope>
    <source>
        <strain evidence="12 13">MMS17-SY077</strain>
    </source>
</reference>
<feature type="binding site" evidence="7">
    <location>
        <position position="43"/>
    </location>
    <ligand>
        <name>NAD(+)</name>
        <dbReference type="ChEBI" id="CHEBI:57540"/>
    </ligand>
</feature>
<dbReference type="PIRSF" id="PIRSF000102">
    <property type="entry name" value="Lac_mal_DH"/>
    <property type="match status" value="1"/>
</dbReference>
<dbReference type="InterPro" id="IPR001557">
    <property type="entry name" value="L-lactate/malate_DH"/>
</dbReference>